<reference evidence="1 2" key="1">
    <citation type="submission" date="2024-08" db="EMBL/GenBank/DDBJ databases">
        <authorList>
            <person name="Ishaq N."/>
        </authorList>
    </citation>
    <scope>NUCLEOTIDE SEQUENCE [LARGE SCALE GENOMIC DNA]</scope>
    <source>
        <strain evidence="1 2">DSM 18651</strain>
    </source>
</reference>
<dbReference type="RefSeq" id="WP_371841762.1">
    <property type="nucleotide sequence ID" value="NZ_JBGMEK010000170.1"/>
</dbReference>
<keyword evidence="2" id="KW-1185">Reference proteome</keyword>
<organism evidence="1 2">
    <name type="scientific">Microbulbifer epialgicus</name>
    <dbReference type="NCBI Taxonomy" id="393907"/>
    <lineage>
        <taxon>Bacteria</taxon>
        <taxon>Pseudomonadati</taxon>
        <taxon>Pseudomonadota</taxon>
        <taxon>Gammaproteobacteria</taxon>
        <taxon>Cellvibrionales</taxon>
        <taxon>Microbulbiferaceae</taxon>
        <taxon>Microbulbifer</taxon>
    </lineage>
</organism>
<gene>
    <name evidence="1" type="ORF">ACCI49_23945</name>
</gene>
<dbReference type="Gene3D" id="1.20.1290.10">
    <property type="entry name" value="AhpD-like"/>
    <property type="match status" value="1"/>
</dbReference>
<accession>A0ABV4P7E4</accession>
<sequence>MSNDIQLQHIREFSERYQYDNSYVEQMLIASPTCYEKFNAFVPLSHHREQLSVEAFWVAKLAAMQVADCGHCVQLNVRMALESGVDRAIIQSSLRGGSGLPAQLLDVFTFATCVASSQSIDFDLEQRVKQQLNPTQQVELSVCIATAAMYPTIKRALGYGKSCRLVEIDV</sequence>
<comment type="caution">
    <text evidence="1">The sequence shown here is derived from an EMBL/GenBank/DDBJ whole genome shotgun (WGS) entry which is preliminary data.</text>
</comment>
<dbReference type="EMBL" id="JBGMEK010000170">
    <property type="protein sequence ID" value="MFA0813924.1"/>
    <property type="molecule type" value="Genomic_DNA"/>
</dbReference>
<name>A0ABV4P7E4_9GAMM</name>
<evidence type="ECO:0000313" key="1">
    <source>
        <dbReference type="EMBL" id="MFA0813924.1"/>
    </source>
</evidence>
<evidence type="ECO:0008006" key="3">
    <source>
        <dbReference type="Google" id="ProtNLM"/>
    </source>
</evidence>
<dbReference type="InterPro" id="IPR029032">
    <property type="entry name" value="AhpD-like"/>
</dbReference>
<dbReference type="Proteomes" id="UP001569428">
    <property type="component" value="Unassembled WGS sequence"/>
</dbReference>
<dbReference type="SUPFAM" id="SSF69118">
    <property type="entry name" value="AhpD-like"/>
    <property type="match status" value="1"/>
</dbReference>
<proteinExistence type="predicted"/>
<evidence type="ECO:0000313" key="2">
    <source>
        <dbReference type="Proteomes" id="UP001569428"/>
    </source>
</evidence>
<protein>
    <recommendedName>
        <fullName evidence="3">Alkylhydroperoxidase AhpD family core domain-containing protein</fullName>
    </recommendedName>
</protein>